<evidence type="ECO:0000313" key="8">
    <source>
        <dbReference type="Proteomes" id="UP000573603"/>
    </source>
</evidence>
<proteinExistence type="inferred from homology"/>
<organism evidence="7 8">
    <name type="scientific">Fusarium anthophilum</name>
    <dbReference type="NCBI Taxonomy" id="48485"/>
    <lineage>
        <taxon>Eukaryota</taxon>
        <taxon>Fungi</taxon>
        <taxon>Dikarya</taxon>
        <taxon>Ascomycota</taxon>
        <taxon>Pezizomycotina</taxon>
        <taxon>Sordariomycetes</taxon>
        <taxon>Hypocreomycetidae</taxon>
        <taxon>Hypocreales</taxon>
        <taxon>Nectriaceae</taxon>
        <taxon>Fusarium</taxon>
        <taxon>Fusarium fujikuroi species complex</taxon>
    </lineage>
</organism>
<protein>
    <recommendedName>
        <fullName evidence="6">Large ribosomal subunit protein mL49</fullName>
    </recommendedName>
</protein>
<name>A0A8H4ZLH2_9HYPO</name>
<dbReference type="GO" id="GO:0006412">
    <property type="term" value="P:translation"/>
    <property type="evidence" value="ECO:0007669"/>
    <property type="project" value="InterPro"/>
</dbReference>
<evidence type="ECO:0000256" key="3">
    <source>
        <dbReference type="ARBA" id="ARBA00022980"/>
    </source>
</evidence>
<evidence type="ECO:0000256" key="4">
    <source>
        <dbReference type="ARBA" id="ARBA00023128"/>
    </source>
</evidence>
<dbReference type="PANTHER" id="PTHR13477:SF0">
    <property type="entry name" value="LARGE RIBOSOMAL SUBUNIT PROTEIN ML49"/>
    <property type="match status" value="1"/>
</dbReference>
<dbReference type="EMBL" id="JABEVY010000136">
    <property type="protein sequence ID" value="KAF5247890.1"/>
    <property type="molecule type" value="Genomic_DNA"/>
</dbReference>
<dbReference type="Pfam" id="PF05046">
    <property type="entry name" value="Img2"/>
    <property type="match status" value="1"/>
</dbReference>
<comment type="subcellular location">
    <subcellularLocation>
        <location evidence="1">Mitochondrion</location>
    </subcellularLocation>
</comment>
<evidence type="ECO:0000256" key="6">
    <source>
        <dbReference type="ARBA" id="ARBA00035191"/>
    </source>
</evidence>
<keyword evidence="8" id="KW-1185">Reference proteome</keyword>
<keyword evidence="3" id="KW-0689">Ribosomal protein</keyword>
<accession>A0A8H4ZLH2</accession>
<evidence type="ECO:0000256" key="1">
    <source>
        <dbReference type="ARBA" id="ARBA00004173"/>
    </source>
</evidence>
<keyword evidence="4" id="KW-0496">Mitochondrion</keyword>
<evidence type="ECO:0000313" key="7">
    <source>
        <dbReference type="EMBL" id="KAF5247890.1"/>
    </source>
</evidence>
<sequence length="177" mass="20036">MNFFTSRVLSIGRQVIAQRPALFTQRASYSAAATSSTNTFKTHVSYKPNPLQHPVNPNRKNKIPYKDRQLKQPFVPPAAIKNLDKLGATLRYVVRRTPSSQLPVYRKWMSGGNRMIVIIKKIDGDRSKFIQDLSRDLEIKPVDIRLNPTTQHVEIKASNSNIGALDRQLIVPGSCLR</sequence>
<dbReference type="InterPro" id="IPR007740">
    <property type="entry name" value="Ribosomal_mL49"/>
</dbReference>
<dbReference type="Proteomes" id="UP000573603">
    <property type="component" value="Unassembled WGS sequence"/>
</dbReference>
<comment type="similarity">
    <text evidence="2">Belongs to the mitochondrion-specific ribosomal protein mL49 family.</text>
</comment>
<dbReference type="PANTHER" id="PTHR13477">
    <property type="entry name" value="MITOCHONDRIAL 39S RIBOSOMAL PROTEIN L49"/>
    <property type="match status" value="1"/>
</dbReference>
<dbReference type="Gene3D" id="3.30.780.10">
    <property type="entry name" value="SUI1-like domain"/>
    <property type="match status" value="1"/>
</dbReference>
<keyword evidence="5" id="KW-0687">Ribonucleoprotein</keyword>
<evidence type="ECO:0000256" key="5">
    <source>
        <dbReference type="ARBA" id="ARBA00023274"/>
    </source>
</evidence>
<dbReference type="AlphaFoldDB" id="A0A8H4ZLH2"/>
<comment type="caution">
    <text evidence="7">The sequence shown here is derived from an EMBL/GenBank/DDBJ whole genome shotgun (WGS) entry which is preliminary data.</text>
</comment>
<evidence type="ECO:0000256" key="2">
    <source>
        <dbReference type="ARBA" id="ARBA00005677"/>
    </source>
</evidence>
<dbReference type="GO" id="GO:0005762">
    <property type="term" value="C:mitochondrial large ribosomal subunit"/>
    <property type="evidence" value="ECO:0007669"/>
    <property type="project" value="TreeGrafter"/>
</dbReference>
<reference evidence="7 8" key="1">
    <citation type="journal article" date="2020" name="BMC Genomics">
        <title>Correction to: Identification and distribution of gene clusters required for synthesis of sphingolipid metabolism inhibitors in diverse species of the filamentous fungus Fusarium.</title>
        <authorList>
            <person name="Kim H.S."/>
            <person name="Lohmar J.M."/>
            <person name="Busman M."/>
            <person name="Brown D.W."/>
            <person name="Naumann T.A."/>
            <person name="Divon H.H."/>
            <person name="Lysoe E."/>
            <person name="Uhlig S."/>
            <person name="Proctor R.H."/>
        </authorList>
    </citation>
    <scope>NUCLEOTIDE SEQUENCE [LARGE SCALE GENOMIC DNA]</scope>
    <source>
        <strain evidence="7 8">NRRL 25214</strain>
    </source>
</reference>
<dbReference type="GO" id="GO:0003735">
    <property type="term" value="F:structural constituent of ribosome"/>
    <property type="evidence" value="ECO:0007669"/>
    <property type="project" value="InterPro"/>
</dbReference>
<gene>
    <name evidence="7" type="ORF">FANTH_6171</name>
</gene>